<dbReference type="RefSeq" id="WP_071313677.1">
    <property type="nucleotide sequence ID" value="NZ_MLQQ01000033.1"/>
</dbReference>
<feature type="transmembrane region" description="Helical" evidence="8">
    <location>
        <begin position="336"/>
        <end position="356"/>
    </location>
</feature>
<dbReference type="CDD" id="cd00347">
    <property type="entry name" value="Flavin_utilizing_monoxygenases"/>
    <property type="match status" value="1"/>
</dbReference>
<feature type="transmembrane region" description="Helical" evidence="8">
    <location>
        <begin position="148"/>
        <end position="169"/>
    </location>
</feature>
<evidence type="ECO:0000313" key="10">
    <source>
        <dbReference type="Proteomes" id="UP000180098"/>
    </source>
</evidence>
<gene>
    <name evidence="9" type="ORF">BKP35_12405</name>
</gene>
<organism evidence="9 10">
    <name type="scientific">Anaerobacillus arseniciselenatis</name>
    <dbReference type="NCBI Taxonomy" id="85682"/>
    <lineage>
        <taxon>Bacteria</taxon>
        <taxon>Bacillati</taxon>
        <taxon>Bacillota</taxon>
        <taxon>Bacilli</taxon>
        <taxon>Bacillales</taxon>
        <taxon>Bacillaceae</taxon>
        <taxon>Anaerobacillus</taxon>
    </lineage>
</organism>
<evidence type="ECO:0000256" key="1">
    <source>
        <dbReference type="ARBA" id="ARBA00004141"/>
    </source>
</evidence>
<keyword evidence="6 8" id="KW-1133">Transmembrane helix</keyword>
<keyword evidence="5 8" id="KW-0812">Transmembrane</keyword>
<dbReference type="GO" id="GO:0016020">
    <property type="term" value="C:membrane"/>
    <property type="evidence" value="ECO:0007669"/>
    <property type="project" value="UniProtKB-SubCell"/>
</dbReference>
<feature type="transmembrane region" description="Helical" evidence="8">
    <location>
        <begin position="189"/>
        <end position="208"/>
    </location>
</feature>
<evidence type="ECO:0000256" key="3">
    <source>
        <dbReference type="ARBA" id="ARBA00022448"/>
    </source>
</evidence>
<evidence type="ECO:0000256" key="5">
    <source>
        <dbReference type="ARBA" id="ARBA00022692"/>
    </source>
</evidence>
<comment type="similarity">
    <text evidence="2">Belongs to the amino acid-polyamine-organocation (APC) superfamily. Spore germination protein (SGP) (TC 2.A.3.9) family.</text>
</comment>
<evidence type="ECO:0000256" key="8">
    <source>
        <dbReference type="SAM" id="Phobius"/>
    </source>
</evidence>
<feature type="transmembrane region" description="Helical" evidence="8">
    <location>
        <begin position="220"/>
        <end position="241"/>
    </location>
</feature>
<feature type="transmembrane region" description="Helical" evidence="8">
    <location>
        <begin position="76"/>
        <end position="98"/>
    </location>
</feature>
<comment type="subcellular location">
    <subcellularLocation>
        <location evidence="1">Membrane</location>
        <topology evidence="1">Multi-pass membrane protein</topology>
    </subcellularLocation>
</comment>
<dbReference type="PANTHER" id="PTHR34975:SF2">
    <property type="entry name" value="SPORE GERMINATION PROTEIN A2"/>
    <property type="match status" value="1"/>
</dbReference>
<feature type="transmembrane region" description="Helical" evidence="8">
    <location>
        <begin position="41"/>
        <end position="64"/>
    </location>
</feature>
<dbReference type="OrthoDB" id="2081904at2"/>
<accession>A0A1S2LI19</accession>
<protein>
    <submittedName>
        <fullName evidence="9">Uncharacterized protein</fullName>
    </submittedName>
</protein>
<keyword evidence="7 8" id="KW-0472">Membrane</keyword>
<feature type="transmembrane region" description="Helical" evidence="8">
    <location>
        <begin position="308"/>
        <end position="330"/>
    </location>
</feature>
<keyword evidence="4" id="KW-0309">Germination</keyword>
<feature type="transmembrane region" description="Helical" evidence="8">
    <location>
        <begin position="14"/>
        <end position="35"/>
    </location>
</feature>
<keyword evidence="10" id="KW-1185">Reference proteome</keyword>
<name>A0A1S2LI19_9BACI</name>
<sequence length="364" mass="41723">MIKPTDGKIGSREFFGLVLILILIKTTGSTPMYLFKVGENATWMMPMFFLFVIILPFFLLYKILQAHQEKHLVEIIYSLLGKWVGFLLILLIFLYSFSSLVLSSRSTVDIVGTLFYPITPKIMIYLLLMFASYIIANRGLEAVGRTTWLFYPALNLFLLIAILLAFPILHVDFIFPVLGPGLPTLITNSIKHSATYGELFLLAFLYPFIRSNKDFKIGSFIGILFVTIQFSLILAVFVMAFDYPSIESIAYPFQQLTRIIELNAVLANYDSIFLAVWIVASVIRFAALLYITTLIFAYMIRLEEFEPLLLPFSGLIVMLGIIPENPIVVMNYFNKIVIESGWMIINSFPILLWVVWKWKERSAY</sequence>
<dbReference type="GO" id="GO:0009847">
    <property type="term" value="P:spore germination"/>
    <property type="evidence" value="ECO:0007669"/>
    <property type="project" value="InterPro"/>
</dbReference>
<reference evidence="9 10" key="1">
    <citation type="submission" date="2016-10" db="EMBL/GenBank/DDBJ databases">
        <title>Draft genome sequences of four alkaliphilic bacteria belonging to the Anaerobacillus genus.</title>
        <authorList>
            <person name="Bassil N.M."/>
            <person name="Lloyd J.R."/>
        </authorList>
    </citation>
    <scope>NUCLEOTIDE SEQUENCE [LARGE SCALE GENOMIC DNA]</scope>
    <source>
        <strain evidence="9 10">DSM 15340</strain>
    </source>
</reference>
<evidence type="ECO:0000256" key="6">
    <source>
        <dbReference type="ARBA" id="ARBA00022989"/>
    </source>
</evidence>
<dbReference type="Pfam" id="PF03845">
    <property type="entry name" value="Spore_permease"/>
    <property type="match status" value="1"/>
</dbReference>
<proteinExistence type="inferred from homology"/>
<evidence type="ECO:0000256" key="4">
    <source>
        <dbReference type="ARBA" id="ARBA00022544"/>
    </source>
</evidence>
<evidence type="ECO:0000256" key="7">
    <source>
        <dbReference type="ARBA" id="ARBA00023136"/>
    </source>
</evidence>
<dbReference type="PANTHER" id="PTHR34975">
    <property type="entry name" value="SPORE GERMINATION PROTEIN A2"/>
    <property type="match status" value="1"/>
</dbReference>
<evidence type="ECO:0000313" key="9">
    <source>
        <dbReference type="EMBL" id="OIJ11135.1"/>
    </source>
</evidence>
<dbReference type="Proteomes" id="UP000180098">
    <property type="component" value="Unassembled WGS sequence"/>
</dbReference>
<feature type="transmembrane region" description="Helical" evidence="8">
    <location>
        <begin position="272"/>
        <end position="296"/>
    </location>
</feature>
<keyword evidence="3" id="KW-0813">Transport</keyword>
<dbReference type="InterPro" id="IPR004761">
    <property type="entry name" value="Spore_GerAB"/>
</dbReference>
<evidence type="ECO:0000256" key="2">
    <source>
        <dbReference type="ARBA" id="ARBA00007998"/>
    </source>
</evidence>
<comment type="caution">
    <text evidence="9">The sequence shown here is derived from an EMBL/GenBank/DDBJ whole genome shotgun (WGS) entry which is preliminary data.</text>
</comment>
<dbReference type="EMBL" id="MLQQ01000033">
    <property type="protein sequence ID" value="OIJ11135.1"/>
    <property type="molecule type" value="Genomic_DNA"/>
</dbReference>
<feature type="transmembrane region" description="Helical" evidence="8">
    <location>
        <begin position="118"/>
        <end position="136"/>
    </location>
</feature>
<dbReference type="AlphaFoldDB" id="A0A1S2LI19"/>